<name>A0A4Q9Z2E7_9FLAO</name>
<dbReference type="SUPFAM" id="SSF54427">
    <property type="entry name" value="NTF2-like"/>
    <property type="match status" value="1"/>
</dbReference>
<comment type="caution">
    <text evidence="2">The sequence shown here is derived from an EMBL/GenBank/DDBJ whole genome shotgun (WGS) entry which is preliminary data.</text>
</comment>
<keyword evidence="3" id="KW-1185">Reference proteome</keyword>
<feature type="domain" description="DUF4440" evidence="1">
    <location>
        <begin position="53"/>
        <end position="164"/>
    </location>
</feature>
<proteinExistence type="predicted"/>
<dbReference type="Proteomes" id="UP000293300">
    <property type="component" value="Unassembled WGS sequence"/>
</dbReference>
<accession>A0A4Q9Z2E7</accession>
<organism evidence="2 3">
    <name type="scientific">Flavobacterium silvisoli</name>
    <dbReference type="NCBI Taxonomy" id="2529433"/>
    <lineage>
        <taxon>Bacteria</taxon>
        <taxon>Pseudomonadati</taxon>
        <taxon>Bacteroidota</taxon>
        <taxon>Flavobacteriia</taxon>
        <taxon>Flavobacteriales</taxon>
        <taxon>Flavobacteriaceae</taxon>
        <taxon>Flavobacterium</taxon>
    </lineage>
</organism>
<dbReference type="AlphaFoldDB" id="A0A4Q9Z2E7"/>
<dbReference type="Gene3D" id="3.10.450.50">
    <property type="match status" value="1"/>
</dbReference>
<reference evidence="2 3" key="1">
    <citation type="submission" date="2019-02" db="EMBL/GenBank/DDBJ databases">
        <title>Flavobacterium sp. RD-2-33 isolated from forest soil.</title>
        <authorList>
            <person name="Chaudhary D.K."/>
        </authorList>
    </citation>
    <scope>NUCLEOTIDE SEQUENCE [LARGE SCALE GENOMIC DNA]</scope>
    <source>
        <strain evidence="2 3">RD-2-33</strain>
    </source>
</reference>
<gene>
    <name evidence="2" type="ORF">EZL74_02385</name>
</gene>
<evidence type="ECO:0000313" key="2">
    <source>
        <dbReference type="EMBL" id="TBX70542.1"/>
    </source>
</evidence>
<dbReference type="EMBL" id="SJPE01000002">
    <property type="protein sequence ID" value="TBX70542.1"/>
    <property type="molecule type" value="Genomic_DNA"/>
</dbReference>
<sequence length="168" mass="19492">MRLDLFSLSWLYILCLKSNLMKKVFLIALTGVLFSCNSKPKTELDLEPIKKEILKAEEDFKTMAQNKGIAEAFYQFADDSAAIKRENDTVIKGKENIKSYYSDPKYSSAKVTWTPDFVSVSNDGSMAYTYGKYVWKTIDFQGKERVSKGTFHTVWKKQKDNSWKYVWD</sequence>
<dbReference type="Pfam" id="PF14534">
    <property type="entry name" value="DUF4440"/>
    <property type="match status" value="1"/>
</dbReference>
<dbReference type="InterPro" id="IPR027843">
    <property type="entry name" value="DUF4440"/>
</dbReference>
<dbReference type="InterPro" id="IPR032710">
    <property type="entry name" value="NTF2-like_dom_sf"/>
</dbReference>
<evidence type="ECO:0000259" key="1">
    <source>
        <dbReference type="Pfam" id="PF14534"/>
    </source>
</evidence>
<protein>
    <submittedName>
        <fullName evidence="2">DUF4440 domain-containing protein</fullName>
    </submittedName>
</protein>
<evidence type="ECO:0000313" key="3">
    <source>
        <dbReference type="Proteomes" id="UP000293300"/>
    </source>
</evidence>